<name>A0A1J4U8D3_9BACT</name>
<dbReference type="InterPro" id="IPR007922">
    <property type="entry name" value="DciA-like"/>
</dbReference>
<comment type="caution">
    <text evidence="1">The sequence shown here is derived from an EMBL/GenBank/DDBJ whole genome shotgun (WGS) entry which is preliminary data.</text>
</comment>
<evidence type="ECO:0000313" key="2">
    <source>
        <dbReference type="Proteomes" id="UP000181941"/>
    </source>
</evidence>
<gene>
    <name evidence="1" type="ORF">AUJ23_01820</name>
</gene>
<dbReference type="Proteomes" id="UP000181941">
    <property type="component" value="Unassembled WGS sequence"/>
</dbReference>
<sequence length="99" mass="11129">MSFSSLGDTLSNKFIQSGPLKKQLEDSQVVEEAKVVLSNMFGEELALNVNPLFIKNRTLTISCASSAMAQEIRLNQTQIVEKLNKKLGRNEVDRIRYLV</sequence>
<dbReference type="AlphaFoldDB" id="A0A1J4U8D3"/>
<dbReference type="STRING" id="1805238.AUJ23_01820"/>
<proteinExistence type="predicted"/>
<protein>
    <recommendedName>
        <fullName evidence="3">DUF721 domain-containing protein</fullName>
    </recommendedName>
</protein>
<dbReference type="Pfam" id="PF05258">
    <property type="entry name" value="DciA"/>
    <property type="match status" value="1"/>
</dbReference>
<reference evidence="1 2" key="1">
    <citation type="journal article" date="2016" name="Environ. Microbiol.">
        <title>Genomic resolution of a cold subsurface aquifer community provides metabolic insights for novel microbes adapted to high CO concentrations.</title>
        <authorList>
            <person name="Probst A.J."/>
            <person name="Castelle C.J."/>
            <person name="Singh A."/>
            <person name="Brown C.T."/>
            <person name="Anantharaman K."/>
            <person name="Sharon I."/>
            <person name="Hug L.A."/>
            <person name="Burstein D."/>
            <person name="Emerson J.B."/>
            <person name="Thomas B.C."/>
            <person name="Banfield J.F."/>
        </authorList>
    </citation>
    <scope>NUCLEOTIDE SEQUENCE [LARGE SCALE GENOMIC DNA]</scope>
    <source>
        <strain evidence="1">CG1_02_32_51</strain>
    </source>
</reference>
<organism evidence="1 2">
    <name type="scientific">Candidatus Magasanikbacteria bacterium CG1_02_32_51</name>
    <dbReference type="NCBI Taxonomy" id="1805238"/>
    <lineage>
        <taxon>Bacteria</taxon>
        <taxon>Candidatus Magasanikiibacteriota</taxon>
    </lineage>
</organism>
<evidence type="ECO:0000313" key="1">
    <source>
        <dbReference type="EMBL" id="OIO19553.1"/>
    </source>
</evidence>
<accession>A0A1J4U8D3</accession>
<evidence type="ECO:0008006" key="3">
    <source>
        <dbReference type="Google" id="ProtNLM"/>
    </source>
</evidence>
<dbReference type="EMBL" id="MNVC01000019">
    <property type="protein sequence ID" value="OIO19553.1"/>
    <property type="molecule type" value="Genomic_DNA"/>
</dbReference>